<keyword evidence="3" id="KW-1185">Reference proteome</keyword>
<comment type="caution">
    <text evidence="2">The sequence shown here is derived from an EMBL/GenBank/DDBJ whole genome shotgun (WGS) entry which is preliminary data.</text>
</comment>
<evidence type="ECO:0000256" key="1">
    <source>
        <dbReference type="SAM" id="SignalP"/>
    </source>
</evidence>
<dbReference type="SUPFAM" id="SSF53850">
    <property type="entry name" value="Periplasmic binding protein-like II"/>
    <property type="match status" value="1"/>
</dbReference>
<feature type="chain" id="PRO_5046620743" evidence="1">
    <location>
        <begin position="21"/>
        <end position="428"/>
    </location>
</feature>
<dbReference type="PROSITE" id="PS51257">
    <property type="entry name" value="PROKAR_LIPOPROTEIN"/>
    <property type="match status" value="1"/>
</dbReference>
<evidence type="ECO:0000313" key="2">
    <source>
        <dbReference type="EMBL" id="MBM6743897.1"/>
    </source>
</evidence>
<reference evidence="2 3" key="1">
    <citation type="journal article" date="2021" name="Sci. Rep.">
        <title>The distribution of antibiotic resistance genes in chicken gut microbiota commensals.</title>
        <authorList>
            <person name="Juricova H."/>
            <person name="Matiasovicova J."/>
            <person name="Kubasova T."/>
            <person name="Cejkova D."/>
            <person name="Rychlik I."/>
        </authorList>
    </citation>
    <scope>NUCLEOTIDE SEQUENCE [LARGE SCALE GENOMIC DNA]</scope>
    <source>
        <strain evidence="2 3">An770</strain>
    </source>
</reference>
<evidence type="ECO:0000313" key="3">
    <source>
        <dbReference type="Proteomes" id="UP000775686"/>
    </source>
</evidence>
<organism evidence="2 3">
    <name type="scientific">Drancourtella massiliensis</name>
    <dbReference type="NCBI Taxonomy" id="1632013"/>
    <lineage>
        <taxon>Bacteria</taxon>
        <taxon>Bacillati</taxon>
        <taxon>Bacillota</taxon>
        <taxon>Clostridia</taxon>
        <taxon>Eubacteriales</taxon>
        <taxon>Oscillospiraceae</taxon>
        <taxon>Drancourtella</taxon>
    </lineage>
</organism>
<accession>A0ABS2EG39</accession>
<protein>
    <submittedName>
        <fullName evidence="2">Extracellular solute-binding protein</fullName>
    </submittedName>
</protein>
<gene>
    <name evidence="2" type="ORF">H6A32_06170</name>
</gene>
<proteinExistence type="predicted"/>
<dbReference type="RefSeq" id="WP_204863944.1">
    <property type="nucleotide sequence ID" value="NZ_JACJKH010000008.1"/>
</dbReference>
<name>A0ABS2EG39_9FIRM</name>
<sequence length="428" mass="49584">MRKQNMIRKGMSVLCVCALAAGLCSCGTEEKSEEEKILRVVTDGTLYTDVEFAARFLEGVDGEIEVRIQRLPDDKEKREIEIQKLRTKIMAGKGPDVYLLESVRENAAEAVMPLLENPYQTMQSGALASLDEFMEKDSYWEDNTYHEAILKAGQYDGRQYIIPMSVLYYVLPRPDDMEKMKGDTLQEWMQQAVSSDDFRLKQAFYGLALQTARWIQPAADYEKAEVKFDKERWKELARDCIQFDIDVQDEVINSDIDSRFVFKDSMEVLYYNEQSPLGLQVVPDIEGRKMASIMSYGTVGMSSDLKQEAYDFLMLFLNDRTQKYQKEHSEDSMKLPAFYGYLDKSFTPVQENAFEVWMNYPSEEVLQEMQQSFRELDGAYFLTGAERELFEGLDQIAWNCSRPGYDWSAEIDKLADSVWNTYKMMVSE</sequence>
<dbReference type="EMBL" id="JACJKH010000008">
    <property type="protein sequence ID" value="MBM6743897.1"/>
    <property type="molecule type" value="Genomic_DNA"/>
</dbReference>
<dbReference type="Proteomes" id="UP000775686">
    <property type="component" value="Unassembled WGS sequence"/>
</dbReference>
<feature type="signal peptide" evidence="1">
    <location>
        <begin position="1"/>
        <end position="20"/>
    </location>
</feature>
<keyword evidence="1" id="KW-0732">Signal</keyword>
<dbReference type="Gene3D" id="3.40.190.10">
    <property type="entry name" value="Periplasmic binding protein-like II"/>
    <property type="match status" value="1"/>
</dbReference>